<dbReference type="SUPFAM" id="SSF57667">
    <property type="entry name" value="beta-beta-alpha zinc fingers"/>
    <property type="match status" value="2"/>
</dbReference>
<evidence type="ECO:0000256" key="4">
    <source>
        <dbReference type="ARBA" id="ARBA00022833"/>
    </source>
</evidence>
<proteinExistence type="predicted"/>
<sequence>NVETRIKEEPKDEDENIDFYSDLPLECMLCTKAFKSISGLKAHVISQHSYKTVKRKSNSLNSPEKKTGRKHYCKVCNRSFVTSTDLMVHETCHNKAICYACNQQFNTFKELTKHRKNCNKIDANNTVKPKGLKDVKRVPIEIEVPIEDNKTIEPLSKLACPKCNEVFTGSYYLNIHQEIHHNSTIQRQVSISGNPIDLKQHDDLLLQSIFGVAK</sequence>
<evidence type="ECO:0000259" key="6">
    <source>
        <dbReference type="PROSITE" id="PS50157"/>
    </source>
</evidence>
<dbReference type="STRING" id="151549.A0A4C2A8M8"/>
<evidence type="ECO:0000256" key="5">
    <source>
        <dbReference type="PROSITE-ProRule" id="PRU00042"/>
    </source>
</evidence>
<dbReference type="EMBL" id="BGZK01002793">
    <property type="protein sequence ID" value="GBP96510.1"/>
    <property type="molecule type" value="Genomic_DNA"/>
</dbReference>
<accession>A0A4C2A8M8</accession>
<organism evidence="7 8">
    <name type="scientific">Eumeta variegata</name>
    <name type="common">Bagworm moth</name>
    <name type="synonym">Eumeta japonica</name>
    <dbReference type="NCBI Taxonomy" id="151549"/>
    <lineage>
        <taxon>Eukaryota</taxon>
        <taxon>Metazoa</taxon>
        <taxon>Ecdysozoa</taxon>
        <taxon>Arthropoda</taxon>
        <taxon>Hexapoda</taxon>
        <taxon>Insecta</taxon>
        <taxon>Pterygota</taxon>
        <taxon>Neoptera</taxon>
        <taxon>Endopterygota</taxon>
        <taxon>Lepidoptera</taxon>
        <taxon>Glossata</taxon>
        <taxon>Ditrysia</taxon>
        <taxon>Tineoidea</taxon>
        <taxon>Psychidae</taxon>
        <taxon>Oiketicinae</taxon>
        <taxon>Eumeta</taxon>
    </lineage>
</organism>
<keyword evidence="8" id="KW-1185">Reference proteome</keyword>
<reference evidence="7 8" key="1">
    <citation type="journal article" date="2019" name="Commun. Biol.">
        <title>The bagworm genome reveals a unique fibroin gene that provides high tensile strength.</title>
        <authorList>
            <person name="Kono N."/>
            <person name="Nakamura H."/>
            <person name="Ohtoshi R."/>
            <person name="Tomita M."/>
            <person name="Numata K."/>
            <person name="Arakawa K."/>
        </authorList>
    </citation>
    <scope>NUCLEOTIDE SEQUENCE [LARGE SCALE GENOMIC DNA]</scope>
</reference>
<keyword evidence="2" id="KW-0677">Repeat</keyword>
<dbReference type="SMART" id="SM00355">
    <property type="entry name" value="ZnF_C2H2"/>
    <property type="match status" value="4"/>
</dbReference>
<dbReference type="PROSITE" id="PS00028">
    <property type="entry name" value="ZINC_FINGER_C2H2_1"/>
    <property type="match status" value="3"/>
</dbReference>
<dbReference type="GO" id="GO:0008270">
    <property type="term" value="F:zinc ion binding"/>
    <property type="evidence" value="ECO:0007669"/>
    <property type="project" value="UniProtKB-KW"/>
</dbReference>
<dbReference type="PANTHER" id="PTHR24379:SF121">
    <property type="entry name" value="C2H2-TYPE DOMAIN-CONTAINING PROTEIN"/>
    <property type="match status" value="1"/>
</dbReference>
<dbReference type="Proteomes" id="UP000299102">
    <property type="component" value="Unassembled WGS sequence"/>
</dbReference>
<evidence type="ECO:0000256" key="2">
    <source>
        <dbReference type="ARBA" id="ARBA00022737"/>
    </source>
</evidence>
<keyword evidence="1" id="KW-0479">Metal-binding</keyword>
<dbReference type="InterPro" id="IPR013087">
    <property type="entry name" value="Znf_C2H2_type"/>
</dbReference>
<evidence type="ECO:0000256" key="3">
    <source>
        <dbReference type="ARBA" id="ARBA00022771"/>
    </source>
</evidence>
<dbReference type="Gene3D" id="3.30.160.60">
    <property type="entry name" value="Classic Zinc Finger"/>
    <property type="match status" value="2"/>
</dbReference>
<feature type="non-terminal residue" evidence="7">
    <location>
        <position position="1"/>
    </location>
</feature>
<feature type="domain" description="C2H2-type" evidence="6">
    <location>
        <begin position="25"/>
        <end position="53"/>
    </location>
</feature>
<name>A0A4C2A8M8_EUMVA</name>
<dbReference type="PROSITE" id="PS50157">
    <property type="entry name" value="ZINC_FINGER_C2H2_2"/>
    <property type="match status" value="3"/>
</dbReference>
<gene>
    <name evidence="7" type="primary">ZNF441</name>
    <name evidence="7" type="ORF">EVAR_70101_1</name>
</gene>
<dbReference type="AlphaFoldDB" id="A0A4C2A8M8"/>
<dbReference type="OrthoDB" id="7471835at2759"/>
<comment type="caution">
    <text evidence="7">The sequence shown here is derived from an EMBL/GenBank/DDBJ whole genome shotgun (WGS) entry which is preliminary data.</text>
</comment>
<protein>
    <submittedName>
        <fullName evidence="7">Zinc finger protein 441</fullName>
    </submittedName>
</protein>
<keyword evidence="4" id="KW-0862">Zinc</keyword>
<feature type="domain" description="C2H2-type" evidence="6">
    <location>
        <begin position="158"/>
        <end position="185"/>
    </location>
</feature>
<evidence type="ECO:0000256" key="1">
    <source>
        <dbReference type="ARBA" id="ARBA00022723"/>
    </source>
</evidence>
<keyword evidence="3 5" id="KW-0863">Zinc-finger</keyword>
<evidence type="ECO:0000313" key="7">
    <source>
        <dbReference type="EMBL" id="GBP96510.1"/>
    </source>
</evidence>
<dbReference type="InterPro" id="IPR036236">
    <property type="entry name" value="Znf_C2H2_sf"/>
</dbReference>
<evidence type="ECO:0000313" key="8">
    <source>
        <dbReference type="Proteomes" id="UP000299102"/>
    </source>
</evidence>
<dbReference type="PANTHER" id="PTHR24379">
    <property type="entry name" value="KRAB AND ZINC FINGER DOMAIN-CONTAINING"/>
    <property type="match status" value="1"/>
</dbReference>
<feature type="domain" description="C2H2-type" evidence="6">
    <location>
        <begin position="71"/>
        <end position="93"/>
    </location>
</feature>
<dbReference type="Pfam" id="PF00096">
    <property type="entry name" value="zf-C2H2"/>
    <property type="match status" value="1"/>
</dbReference>
<dbReference type="Pfam" id="PF13912">
    <property type="entry name" value="zf-C2H2_6"/>
    <property type="match status" value="2"/>
</dbReference>